<dbReference type="EC" id="2.1.2.2" evidence="4"/>
<dbReference type="AlphaFoldDB" id="A0A6S6S3Y3"/>
<dbReference type="InterPro" id="IPR036477">
    <property type="entry name" value="Formyl_transf_N_sf"/>
</dbReference>
<evidence type="ECO:0000256" key="4">
    <source>
        <dbReference type="NCBIfam" id="TIGR00639"/>
    </source>
</evidence>
<feature type="domain" description="Formyl transferase N-terminal" evidence="5">
    <location>
        <begin position="5"/>
        <end position="176"/>
    </location>
</feature>
<organism evidence="6">
    <name type="scientific">uncultured Sulfurovum sp</name>
    <dbReference type="NCBI Taxonomy" id="269237"/>
    <lineage>
        <taxon>Bacteria</taxon>
        <taxon>Pseudomonadati</taxon>
        <taxon>Campylobacterota</taxon>
        <taxon>Epsilonproteobacteria</taxon>
        <taxon>Campylobacterales</taxon>
        <taxon>Sulfurovaceae</taxon>
        <taxon>Sulfurovum</taxon>
        <taxon>environmental samples</taxon>
    </lineage>
</organism>
<gene>
    <name evidence="6" type="ORF">HELGO_WM13662</name>
</gene>
<reference evidence="6" key="1">
    <citation type="submission" date="2020-01" db="EMBL/GenBank/DDBJ databases">
        <authorList>
            <person name="Meier V. D."/>
            <person name="Meier V D."/>
        </authorList>
    </citation>
    <scope>NUCLEOTIDE SEQUENCE</scope>
    <source>
        <strain evidence="6">HLG_WM_MAG_03</strain>
    </source>
</reference>
<dbReference type="InterPro" id="IPR002376">
    <property type="entry name" value="Formyl_transf_N"/>
</dbReference>
<keyword evidence="2 6" id="KW-0808">Transferase</keyword>
<dbReference type="PANTHER" id="PTHR43369:SF2">
    <property type="entry name" value="PHOSPHORIBOSYLGLYCINAMIDE FORMYLTRANSFERASE"/>
    <property type="match status" value="1"/>
</dbReference>
<dbReference type="SUPFAM" id="SSF53328">
    <property type="entry name" value="Formyltransferase"/>
    <property type="match status" value="1"/>
</dbReference>
<evidence type="ECO:0000256" key="2">
    <source>
        <dbReference type="ARBA" id="ARBA00022679"/>
    </source>
</evidence>
<accession>A0A6S6S3Y3</accession>
<dbReference type="InterPro" id="IPR004607">
    <property type="entry name" value="GART"/>
</dbReference>
<comment type="pathway">
    <text evidence="1">Purine metabolism; IMP biosynthesis via de novo pathway; N(2)-formyl-N(1)-(5-phospho-D-ribosyl)glycinamide from N(1)-(5-phospho-D-ribosyl)glycinamide (10-formyl THF route): step 1/1.</text>
</comment>
<protein>
    <recommendedName>
        <fullName evidence="4">Phosphoribosylglycinamide formyltransferase</fullName>
        <ecNumber evidence="4">2.1.2.2</ecNumber>
    </recommendedName>
</protein>
<dbReference type="Gene3D" id="3.40.50.170">
    <property type="entry name" value="Formyl transferase, N-terminal domain"/>
    <property type="match status" value="1"/>
</dbReference>
<evidence type="ECO:0000256" key="1">
    <source>
        <dbReference type="ARBA" id="ARBA00005054"/>
    </source>
</evidence>
<proteinExistence type="predicted"/>
<name>A0A6S6S3Y3_9BACT</name>
<dbReference type="NCBIfam" id="TIGR00639">
    <property type="entry name" value="PurN"/>
    <property type="match status" value="1"/>
</dbReference>
<dbReference type="Pfam" id="PF00551">
    <property type="entry name" value="Formyl_trans_N"/>
    <property type="match status" value="1"/>
</dbReference>
<keyword evidence="3" id="KW-0658">Purine biosynthesis</keyword>
<dbReference type="EMBL" id="CACVAR010000125">
    <property type="protein sequence ID" value="CAA6804310.1"/>
    <property type="molecule type" value="Genomic_DNA"/>
</dbReference>
<sequence>MPSRKKIAVLFSGTGSNLQYILENLHNKEVEVVVALTNKADAGGIAFAKEHNIALEIIESASFETREAFDAEIVHALHYYKPDLTVLAGFMRILTPTFTEQIKAINLHPSLLPLHKGLMAIERSYDDENETGGVTVHWVTSELDAGGVILQKEVQKESKSFDEYQSEVKGIEKVALAEGVMVALNSLD</sequence>
<evidence type="ECO:0000259" key="5">
    <source>
        <dbReference type="Pfam" id="PF00551"/>
    </source>
</evidence>
<dbReference type="GO" id="GO:0004644">
    <property type="term" value="F:phosphoribosylglycinamide formyltransferase activity"/>
    <property type="evidence" value="ECO:0007669"/>
    <property type="project" value="UniProtKB-UniRule"/>
</dbReference>
<dbReference type="GO" id="GO:0006189">
    <property type="term" value="P:'de novo' IMP biosynthetic process"/>
    <property type="evidence" value="ECO:0007669"/>
    <property type="project" value="InterPro"/>
</dbReference>
<dbReference type="GO" id="GO:0005737">
    <property type="term" value="C:cytoplasm"/>
    <property type="evidence" value="ECO:0007669"/>
    <property type="project" value="TreeGrafter"/>
</dbReference>
<evidence type="ECO:0000313" key="6">
    <source>
        <dbReference type="EMBL" id="CAA6804310.1"/>
    </source>
</evidence>
<dbReference type="PANTHER" id="PTHR43369">
    <property type="entry name" value="PHOSPHORIBOSYLGLYCINAMIDE FORMYLTRANSFERASE"/>
    <property type="match status" value="1"/>
</dbReference>
<evidence type="ECO:0000256" key="3">
    <source>
        <dbReference type="ARBA" id="ARBA00022755"/>
    </source>
</evidence>